<feature type="repeat" description="TPR" evidence="3">
    <location>
        <begin position="1242"/>
        <end position="1275"/>
    </location>
</feature>
<keyword evidence="2 3" id="KW-0802">TPR repeat</keyword>
<proteinExistence type="predicted"/>
<dbReference type="Pfam" id="PF13432">
    <property type="entry name" value="TPR_16"/>
    <property type="match status" value="1"/>
</dbReference>
<gene>
    <name evidence="5" type="ORF">FOA43_001151</name>
</gene>
<feature type="region of interest" description="Disordered" evidence="4">
    <location>
        <begin position="341"/>
        <end position="405"/>
    </location>
</feature>
<feature type="compositionally biased region" description="Basic and acidic residues" evidence="4">
    <location>
        <begin position="387"/>
        <end position="405"/>
    </location>
</feature>
<dbReference type="GeneID" id="62194552"/>
<feature type="repeat" description="TPR" evidence="3">
    <location>
        <begin position="711"/>
        <end position="744"/>
    </location>
</feature>
<evidence type="ECO:0000256" key="1">
    <source>
        <dbReference type="ARBA" id="ARBA00022737"/>
    </source>
</evidence>
<dbReference type="Proteomes" id="UP000662931">
    <property type="component" value="Chromosome 1"/>
</dbReference>
<dbReference type="EMBL" id="CP064812">
    <property type="protein sequence ID" value="QPG73836.1"/>
    <property type="molecule type" value="Genomic_DNA"/>
</dbReference>
<reference evidence="5" key="1">
    <citation type="submission" date="2020-10" db="EMBL/GenBank/DDBJ databases">
        <authorList>
            <person name="Roach M.J.R."/>
        </authorList>
    </citation>
    <scope>NUCLEOTIDE SEQUENCE</scope>
    <source>
        <strain evidence="5">CBS 1945</strain>
    </source>
</reference>
<evidence type="ECO:0000313" key="6">
    <source>
        <dbReference type="Proteomes" id="UP000662931"/>
    </source>
</evidence>
<evidence type="ECO:0000313" key="5">
    <source>
        <dbReference type="EMBL" id="QPG73836.1"/>
    </source>
</evidence>
<dbReference type="SMART" id="SM00028">
    <property type="entry name" value="TPR"/>
    <property type="match status" value="12"/>
</dbReference>
<evidence type="ECO:0000256" key="2">
    <source>
        <dbReference type="ARBA" id="ARBA00022803"/>
    </source>
</evidence>
<dbReference type="InterPro" id="IPR011990">
    <property type="entry name" value="TPR-like_helical_dom_sf"/>
</dbReference>
<dbReference type="Pfam" id="PF14559">
    <property type="entry name" value="TPR_19"/>
    <property type="match status" value="1"/>
</dbReference>
<feature type="repeat" description="TPR" evidence="3">
    <location>
        <begin position="745"/>
        <end position="778"/>
    </location>
</feature>
<dbReference type="OrthoDB" id="421075at2759"/>
<name>A0A875RXN6_EENNA</name>
<dbReference type="Pfam" id="PF18833">
    <property type="entry name" value="TPR_22"/>
    <property type="match status" value="1"/>
</dbReference>
<sequence length="1447" mass="162988">MTSVKSLLKSARRSLSENDPEDAIDLCDDVIAQDTNNYYAYLFKGKALDLMSQREEALKAYRNATKINNKDPLAWKGIVLIDMESTNYRRFFADLLGLARAMDNEDKNLTPCVEKIRQYMNKHSNSGASSQMVEYYYRQIIPGLSELGSLLGEMVADPSSTLAKLINQLSKNEVAACKVAEEKLKFHMPANLNQQNRLQLNAVKYASYEKSEIPQLYEMLVNTETNDKRRILHEEEYLKYKFSKLLIAPAEHKKEIYDDVYETVSGMVLVHTGSQFAYDIFLDWTDPTTLADLDIIVVTDYIKMFGIRGLGAILYAYILSEVSPYERKVLNAYLKEDKSVKKRRRRITEEQKQLSVDHAASDSSEAESNEPSQIHKDAQADSNLQEKSVDSSDSHSESAKETKDRLPHFTNTEALDFMLSGIRAAKSSILGHRILINFFIHLKEYQYALDYSQAYVNLTLQHYKKLGIMLSNARVDSILSLAIIYTYHESPKNFPKAMELYSSVLKADPTNIMAKIGKGLIFMENRNYAKASSLLKDVVQEHPDDYKASQEYGWCLVQLDHYDEGRKLILESLKKISGTDASSLESKSITLWRVGQSYLLEAEKKKDVTTELIKTAFDYFVDSLKQSTSYPPCYTSLGVIFLNYFDKKNKALECFYKAFDLDPSEIISSHELVKHFSALGDWEMVGVLAGRVIESERAHKLLMAKDTEDPSWPYRMLGCAAMERQDDAKAIEYYQTGLRITPTDSESWIGLGEAYLGRGRLEASQKVFSHVLELAPENWYAVYLLAVSQTSMGEYDKSIANLSKLSEGKQKDEICVITSLYETLIAKAFYEVDNGFIGKSLDTIIDALEVLKRAVELDFKSQKLWKSLCDVLRLSITVQSHASKIPLDLVEGIIKSVDRTQFESPDLVTEVVGMDESADIDVKKLEKEGKFVTVCHYFAVEAAKLSLIILPAKSVKTLRAGLVYNLGITYCSWYEYSGQEKLRDCAIVVFRKAIQLESNNSEFWCSLGISSLTRSAKVSQHCFIKASSLNPKDTSVWIDLGVLYMYHGDFKLANECFVRAQSLGPSGPGPWAGEALVADALGDAVTAKRLYTHSYVLANGSNPLNSLLYGLSVAKRLVGFASKESNLDNVQEFNSAHFGLISYLKFYPEDTLALQTTISIIERIHTFEEGLELSSRLCSVLEEKYEDTPDTNILISFAVAKGQQARLHLGNKQYVDALKAADKATNLLEEAALNEEAQKCLLSSLAVTGLSLYFTGEFDKSLTEFNKILEVFPDSKRVVVLVSQVLYAFNEEEMRQAAVEELFKSIEKYGSSLLVALTIASISVVDRLEEYLPAVKEELLMIPMEMKVKDVSSEIPFFIDQINKRVGDHSNEKVWQRNAFLFPDESEVWNNLDTTVALNVSSNSKKVDASMLGEAYIKTGGLREIQRGLFLDSGNLDGYKALLKVSI</sequence>
<dbReference type="GO" id="GO:0055087">
    <property type="term" value="C:Ski complex"/>
    <property type="evidence" value="ECO:0007669"/>
    <property type="project" value="InterPro"/>
</dbReference>
<dbReference type="GO" id="GO:0006401">
    <property type="term" value="P:RNA catabolic process"/>
    <property type="evidence" value="ECO:0007669"/>
    <property type="project" value="InterPro"/>
</dbReference>
<dbReference type="InterPro" id="IPR039226">
    <property type="entry name" value="Ski3/TTC37"/>
</dbReference>
<dbReference type="PANTHER" id="PTHR15704:SF7">
    <property type="entry name" value="SUPERKILLER COMPLEX PROTEIN 3"/>
    <property type="match status" value="1"/>
</dbReference>
<protein>
    <recommendedName>
        <fullName evidence="7">Superkiller protein 3</fullName>
    </recommendedName>
</protein>
<keyword evidence="6" id="KW-1185">Reference proteome</keyword>
<accession>A0A875RXN6</accession>
<dbReference type="InterPro" id="IPR040962">
    <property type="entry name" value="TPR_22"/>
</dbReference>
<dbReference type="InterPro" id="IPR019734">
    <property type="entry name" value="TPR_rpt"/>
</dbReference>
<dbReference type="SUPFAM" id="SSF48452">
    <property type="entry name" value="TPR-like"/>
    <property type="match status" value="4"/>
</dbReference>
<evidence type="ECO:0000256" key="4">
    <source>
        <dbReference type="SAM" id="MobiDB-lite"/>
    </source>
</evidence>
<evidence type="ECO:0000256" key="3">
    <source>
        <dbReference type="PROSITE-ProRule" id="PRU00339"/>
    </source>
</evidence>
<keyword evidence="1" id="KW-0677">Repeat</keyword>
<feature type="repeat" description="TPR" evidence="3">
    <location>
        <begin position="1034"/>
        <end position="1067"/>
    </location>
</feature>
<dbReference type="PANTHER" id="PTHR15704">
    <property type="entry name" value="SUPERKILLER 3 PROTEIN-RELATED"/>
    <property type="match status" value="1"/>
</dbReference>
<dbReference type="RefSeq" id="XP_038777401.1">
    <property type="nucleotide sequence ID" value="XM_038921473.1"/>
</dbReference>
<dbReference type="Gene3D" id="1.25.40.10">
    <property type="entry name" value="Tetratricopeptide repeat domain"/>
    <property type="match status" value="4"/>
</dbReference>
<organism evidence="5 6">
    <name type="scientific">Eeniella nana</name>
    <name type="common">Yeast</name>
    <name type="synonym">Brettanomyces nanus</name>
    <dbReference type="NCBI Taxonomy" id="13502"/>
    <lineage>
        <taxon>Eukaryota</taxon>
        <taxon>Fungi</taxon>
        <taxon>Dikarya</taxon>
        <taxon>Ascomycota</taxon>
        <taxon>Saccharomycotina</taxon>
        <taxon>Pichiomycetes</taxon>
        <taxon>Pichiales</taxon>
        <taxon>Pichiaceae</taxon>
        <taxon>Brettanomyces</taxon>
    </lineage>
</organism>
<dbReference type="KEGG" id="bnn:FOA43_001151"/>
<dbReference type="PROSITE" id="PS50005">
    <property type="entry name" value="TPR"/>
    <property type="match status" value="4"/>
</dbReference>
<evidence type="ECO:0008006" key="7">
    <source>
        <dbReference type="Google" id="ProtNLM"/>
    </source>
</evidence>